<dbReference type="AlphaFoldDB" id="A0A9P8W6D7"/>
<dbReference type="InterPro" id="IPR036420">
    <property type="entry name" value="BRCT_dom_sf"/>
</dbReference>
<evidence type="ECO:0000259" key="3">
    <source>
        <dbReference type="PROSITE" id="PS51977"/>
    </source>
</evidence>
<dbReference type="Proteomes" id="UP000777438">
    <property type="component" value="Unassembled WGS sequence"/>
</dbReference>
<dbReference type="Pfam" id="PF00533">
    <property type="entry name" value="BRCT"/>
    <property type="match status" value="1"/>
</dbReference>
<reference evidence="4 5" key="1">
    <citation type="journal article" date="2021" name="Nat. Commun.">
        <title>Genetic determinants of endophytism in the Arabidopsis root mycobiome.</title>
        <authorList>
            <person name="Mesny F."/>
            <person name="Miyauchi S."/>
            <person name="Thiergart T."/>
            <person name="Pickel B."/>
            <person name="Atanasova L."/>
            <person name="Karlsson M."/>
            <person name="Huettel B."/>
            <person name="Barry K.W."/>
            <person name="Haridas S."/>
            <person name="Chen C."/>
            <person name="Bauer D."/>
            <person name="Andreopoulos W."/>
            <person name="Pangilinan J."/>
            <person name="LaButti K."/>
            <person name="Riley R."/>
            <person name="Lipzen A."/>
            <person name="Clum A."/>
            <person name="Drula E."/>
            <person name="Henrissat B."/>
            <person name="Kohler A."/>
            <person name="Grigoriev I.V."/>
            <person name="Martin F.M."/>
            <person name="Hacquard S."/>
        </authorList>
    </citation>
    <scope>NUCLEOTIDE SEQUENCE [LARGE SCALE GENOMIC DNA]</scope>
    <source>
        <strain evidence="4 5">MPI-CAGE-CH-0241</strain>
    </source>
</reference>
<evidence type="ECO:0000259" key="2">
    <source>
        <dbReference type="PROSITE" id="PS50172"/>
    </source>
</evidence>
<dbReference type="CDD" id="cd00027">
    <property type="entry name" value="BRCT"/>
    <property type="match status" value="1"/>
</dbReference>
<evidence type="ECO:0000313" key="4">
    <source>
        <dbReference type="EMBL" id="KAH6890480.1"/>
    </source>
</evidence>
<feature type="compositionally biased region" description="Polar residues" evidence="1">
    <location>
        <begin position="330"/>
        <end position="354"/>
    </location>
</feature>
<feature type="region of interest" description="Disordered" evidence="1">
    <location>
        <begin position="277"/>
        <end position="354"/>
    </location>
</feature>
<evidence type="ECO:0000313" key="5">
    <source>
        <dbReference type="Proteomes" id="UP000777438"/>
    </source>
</evidence>
<feature type="compositionally biased region" description="Acidic residues" evidence="1">
    <location>
        <begin position="303"/>
        <end position="314"/>
    </location>
</feature>
<gene>
    <name evidence="4" type="ORF">B0T10DRAFT_605968</name>
</gene>
<evidence type="ECO:0008006" key="6">
    <source>
        <dbReference type="Google" id="ProtNLM"/>
    </source>
</evidence>
<feature type="domain" description="BRCT" evidence="2">
    <location>
        <begin position="1"/>
        <end position="97"/>
    </location>
</feature>
<dbReference type="Gene3D" id="3.40.50.10190">
    <property type="entry name" value="BRCT domain"/>
    <property type="match status" value="1"/>
</dbReference>
<organism evidence="4 5">
    <name type="scientific">Thelonectria olida</name>
    <dbReference type="NCBI Taxonomy" id="1576542"/>
    <lineage>
        <taxon>Eukaryota</taxon>
        <taxon>Fungi</taxon>
        <taxon>Dikarya</taxon>
        <taxon>Ascomycota</taxon>
        <taxon>Pezizomycotina</taxon>
        <taxon>Sordariomycetes</taxon>
        <taxon>Hypocreomycetidae</taxon>
        <taxon>Hypocreales</taxon>
        <taxon>Nectriaceae</taxon>
        <taxon>Thelonectria</taxon>
    </lineage>
</organism>
<sequence>MPRQIFKNLSIATAGPLPGQLTDQGLKRWTELRKGRFSEDFDPDVTHLLCTKEQFNEKGPRVKEALKRGKRFHIVHYDWFEFSAVQDKRLPEREYSMRNILSKQNAARRERAKIEKGKRDGERFANTNLYHIYRDREFFPYQIELNRDDEVSGEFGQKYTLCLWESNAKPHLYWFTAKFLKNKGNSQPKYHRPSPHSGKWRAEMDLFMDFFRIKTGIDWEDRVIKMKTMPSSYFQYTPPSGGKPVGRRLRFDYDYCRQVNAEIRGLVCPPVEEVMATDEEAPGTGPLVIDVDDEMSPPSTESNGDEDAPGEVTEESTGRCEALDEEEGLKSTSQGASASFTEDALTSTSPFSPR</sequence>
<name>A0A9P8W6D7_9HYPO</name>
<keyword evidence="5" id="KW-1185">Reference proteome</keyword>
<feature type="domain" description="WGR" evidence="3">
    <location>
        <begin position="129"/>
        <end position="233"/>
    </location>
</feature>
<dbReference type="PROSITE" id="PS50172">
    <property type="entry name" value="BRCT"/>
    <property type="match status" value="1"/>
</dbReference>
<dbReference type="InterPro" id="IPR001357">
    <property type="entry name" value="BRCT_dom"/>
</dbReference>
<proteinExistence type="predicted"/>
<accession>A0A9P8W6D7</accession>
<evidence type="ECO:0000256" key="1">
    <source>
        <dbReference type="SAM" id="MobiDB-lite"/>
    </source>
</evidence>
<dbReference type="EMBL" id="JAGPYM010000009">
    <property type="protein sequence ID" value="KAH6890480.1"/>
    <property type="molecule type" value="Genomic_DNA"/>
</dbReference>
<comment type="caution">
    <text evidence="4">The sequence shown here is derived from an EMBL/GenBank/DDBJ whole genome shotgun (WGS) entry which is preliminary data.</text>
</comment>
<dbReference type="PROSITE" id="PS51977">
    <property type="entry name" value="WGR"/>
    <property type="match status" value="1"/>
</dbReference>
<protein>
    <recommendedName>
        <fullName evidence="6">BRCT domain-containing protein</fullName>
    </recommendedName>
</protein>
<dbReference type="InterPro" id="IPR008893">
    <property type="entry name" value="WGR_domain"/>
</dbReference>
<dbReference type="OrthoDB" id="342264at2759"/>
<dbReference type="SUPFAM" id="SSF52113">
    <property type="entry name" value="BRCT domain"/>
    <property type="match status" value="1"/>
</dbReference>